<feature type="domain" description="C2H2-type" evidence="8">
    <location>
        <begin position="353"/>
        <end position="383"/>
    </location>
</feature>
<dbReference type="Pfam" id="PF01429">
    <property type="entry name" value="MBD"/>
    <property type="match status" value="1"/>
</dbReference>
<evidence type="ECO:0000256" key="6">
    <source>
        <dbReference type="PROSITE-ProRule" id="PRU00042"/>
    </source>
</evidence>
<evidence type="ECO:0000256" key="5">
    <source>
        <dbReference type="ARBA" id="ARBA00023242"/>
    </source>
</evidence>
<keyword evidence="4" id="KW-0804">Transcription</keyword>
<organism evidence="10 11">
    <name type="scientific">Cuscuta europaea</name>
    <name type="common">European dodder</name>
    <dbReference type="NCBI Taxonomy" id="41803"/>
    <lineage>
        <taxon>Eukaryota</taxon>
        <taxon>Viridiplantae</taxon>
        <taxon>Streptophyta</taxon>
        <taxon>Embryophyta</taxon>
        <taxon>Tracheophyta</taxon>
        <taxon>Spermatophyta</taxon>
        <taxon>Magnoliopsida</taxon>
        <taxon>eudicotyledons</taxon>
        <taxon>Gunneridae</taxon>
        <taxon>Pentapetalae</taxon>
        <taxon>asterids</taxon>
        <taxon>lamiids</taxon>
        <taxon>Solanales</taxon>
        <taxon>Convolvulaceae</taxon>
        <taxon>Cuscuteae</taxon>
        <taxon>Cuscuta</taxon>
        <taxon>Cuscuta subgen. Cuscuta</taxon>
    </lineage>
</organism>
<reference evidence="10" key="1">
    <citation type="submission" date="2022-07" db="EMBL/GenBank/DDBJ databases">
        <authorList>
            <person name="Macas J."/>
            <person name="Novak P."/>
            <person name="Neumann P."/>
        </authorList>
    </citation>
    <scope>NUCLEOTIDE SEQUENCE</scope>
</reference>
<protein>
    <submittedName>
        <fullName evidence="10">Uncharacterized protein</fullName>
    </submittedName>
</protein>
<feature type="compositionally biased region" description="Basic residues" evidence="7">
    <location>
        <begin position="69"/>
        <end position="78"/>
    </location>
</feature>
<dbReference type="EMBL" id="CAMAPE010000004">
    <property type="protein sequence ID" value="CAH9058266.1"/>
    <property type="molecule type" value="Genomic_DNA"/>
</dbReference>
<keyword evidence="6" id="KW-0862">Zinc</keyword>
<dbReference type="GO" id="GO:0005634">
    <property type="term" value="C:nucleus"/>
    <property type="evidence" value="ECO:0007669"/>
    <property type="project" value="UniProtKB-SubCell"/>
</dbReference>
<dbReference type="PROSITE" id="PS50157">
    <property type="entry name" value="ZINC_FINGER_C2H2_2"/>
    <property type="match status" value="2"/>
</dbReference>
<comment type="subcellular location">
    <subcellularLocation>
        <location evidence="1">Nucleus</location>
    </subcellularLocation>
</comment>
<dbReference type="Proteomes" id="UP001152484">
    <property type="component" value="Unassembled WGS sequence"/>
</dbReference>
<evidence type="ECO:0000256" key="7">
    <source>
        <dbReference type="SAM" id="MobiDB-lite"/>
    </source>
</evidence>
<dbReference type="AlphaFoldDB" id="A0A9P1DXV4"/>
<keyword evidence="2" id="KW-0805">Transcription regulation</keyword>
<keyword evidence="3" id="KW-0238">DNA-binding</keyword>
<dbReference type="Gene3D" id="3.30.890.10">
    <property type="entry name" value="Methyl-cpg-binding Protein 2, Chain A"/>
    <property type="match status" value="1"/>
</dbReference>
<feature type="region of interest" description="Disordered" evidence="7">
    <location>
        <begin position="109"/>
        <end position="130"/>
    </location>
</feature>
<keyword evidence="11" id="KW-1185">Reference proteome</keyword>
<dbReference type="PROSITE" id="PS00028">
    <property type="entry name" value="ZINC_FINGER_C2H2_1"/>
    <property type="match status" value="2"/>
</dbReference>
<comment type="caution">
    <text evidence="10">The sequence shown here is derived from an EMBL/GenBank/DDBJ whole genome shotgun (WGS) entry which is preliminary data.</text>
</comment>
<evidence type="ECO:0000256" key="3">
    <source>
        <dbReference type="ARBA" id="ARBA00023125"/>
    </source>
</evidence>
<dbReference type="PANTHER" id="PTHR37701:SF18">
    <property type="entry name" value="C2H2-TYPE DOMAIN-CONTAINING PROTEIN"/>
    <property type="match status" value="1"/>
</dbReference>
<evidence type="ECO:0000259" key="9">
    <source>
        <dbReference type="PROSITE" id="PS50982"/>
    </source>
</evidence>
<dbReference type="GO" id="GO:0008270">
    <property type="term" value="F:zinc ion binding"/>
    <property type="evidence" value="ECO:0007669"/>
    <property type="project" value="UniProtKB-KW"/>
</dbReference>
<gene>
    <name evidence="10" type="ORF">CEURO_LOCUS1225</name>
</gene>
<accession>A0A9P1DXV4</accession>
<evidence type="ECO:0000313" key="11">
    <source>
        <dbReference type="Proteomes" id="UP001152484"/>
    </source>
</evidence>
<feature type="domain" description="MBD" evidence="9">
    <location>
        <begin position="228"/>
        <end position="300"/>
    </location>
</feature>
<dbReference type="InterPro" id="IPR016177">
    <property type="entry name" value="DNA-bd_dom_sf"/>
</dbReference>
<dbReference type="PROSITE" id="PS50982">
    <property type="entry name" value="MBD"/>
    <property type="match status" value="1"/>
</dbReference>
<dbReference type="InterPro" id="IPR013087">
    <property type="entry name" value="Znf_C2H2_type"/>
</dbReference>
<feature type="region of interest" description="Disordered" evidence="7">
    <location>
        <begin position="65"/>
        <end position="92"/>
    </location>
</feature>
<evidence type="ECO:0000256" key="1">
    <source>
        <dbReference type="ARBA" id="ARBA00004123"/>
    </source>
</evidence>
<evidence type="ECO:0000313" key="10">
    <source>
        <dbReference type="EMBL" id="CAH9058266.1"/>
    </source>
</evidence>
<keyword evidence="6" id="KW-0479">Metal-binding</keyword>
<dbReference type="GO" id="GO:0003677">
    <property type="term" value="F:DNA binding"/>
    <property type="evidence" value="ECO:0007669"/>
    <property type="project" value="UniProtKB-KW"/>
</dbReference>
<dbReference type="SMART" id="SM00355">
    <property type="entry name" value="ZnF_C2H2"/>
    <property type="match status" value="2"/>
</dbReference>
<dbReference type="InterPro" id="IPR037472">
    <property type="entry name" value="MBD8"/>
</dbReference>
<dbReference type="InterPro" id="IPR001739">
    <property type="entry name" value="Methyl_CpG_DNA-bd"/>
</dbReference>
<dbReference type="PANTHER" id="PTHR37701">
    <property type="entry name" value="METHYL-CPG-BINDING DOMAIN-CONTAINING PROTEIN 8"/>
    <property type="match status" value="1"/>
</dbReference>
<sequence length="741" mass="82646">MTPSSGGSLADAIPRVDLNKLTQSELLALSLCSCSAFDTRHTEDLVLPQVDRSLFNKSACSKRQTYSRLGRHHHRTHRFPPASSPKPISSADPANRAVVHYLKCFLQNPNSISPPPPPSSLPTQPTGPTLEQRTDLLAHAGNVKSKKGAKADVYMKKRSWAGGVEGDLELVNKNSVVVDFARLEDKGDVVFNEELRSRTVGLESEEEVLGFVRSLEGQWCSRRRKRKYVDANEFGDTLPVGWKLLVALRRRDGHVSLYCRRYVSPSGQQFLSCKEVAAFLRFHHMSIDANQLKDHIPSPITRLTGSNSEKNVGCLHGHVSSNLDLVLHSNLPANELFLSEIDNLPDVQVKDLFECDKCNLTFQEKGPYFEHLLSFHQHTTKRIRVVPPVSEGVIITEDGKYECQFCHKVFEERHRYNGHVGVHVRSNSKGFEGLYVQKSVDTLTLHNGFPSITPKIDALKEIAHNSMNSLPAIVNSNEAEAANTGKDIDPIMNPREVEFIDVNNEKTLDCELNQSDKENQRAVKEIVKTCETQVTKVNLIEASKTHCEPPEVSNMQTCDPPENDAVVGGNEQSEAYNCNVVPETNEMTLEENVFQEGVTDSSMAFSDTLNYFHTFTARTNKEQDGFCVLKIENEMSFEELTFDDIEPFKYDFSEGHNGCGMEAAFNSTSSLGFGSGEPTVLISRGNTNQLTTVCVWCRSEFSLEAFESESQSDSIGYMCPECKTKISGHLDNGLSLTSHDF</sequence>
<evidence type="ECO:0000256" key="2">
    <source>
        <dbReference type="ARBA" id="ARBA00023015"/>
    </source>
</evidence>
<keyword evidence="6" id="KW-0863">Zinc-finger</keyword>
<keyword evidence="5" id="KW-0539">Nucleus</keyword>
<evidence type="ECO:0000259" key="8">
    <source>
        <dbReference type="PROSITE" id="PS50157"/>
    </source>
</evidence>
<name>A0A9P1DXV4_CUSEU</name>
<dbReference type="SUPFAM" id="SSF54171">
    <property type="entry name" value="DNA-binding domain"/>
    <property type="match status" value="1"/>
</dbReference>
<dbReference type="Gene3D" id="3.30.160.60">
    <property type="entry name" value="Classic Zinc Finger"/>
    <property type="match status" value="1"/>
</dbReference>
<evidence type="ECO:0000256" key="4">
    <source>
        <dbReference type="ARBA" id="ARBA00023163"/>
    </source>
</evidence>
<proteinExistence type="predicted"/>
<feature type="domain" description="C2H2-type" evidence="8">
    <location>
        <begin position="401"/>
        <end position="428"/>
    </location>
</feature>
<dbReference type="OrthoDB" id="1893318at2759"/>